<evidence type="ECO:0000256" key="2">
    <source>
        <dbReference type="PROSITE-ProRule" id="PRU00059"/>
    </source>
</evidence>
<evidence type="ECO:0000259" key="3">
    <source>
        <dbReference type="PROSITE" id="PS01180"/>
    </source>
</evidence>
<dbReference type="Gene3D" id="2.60.120.290">
    <property type="entry name" value="Spermadhesin, CUB domain"/>
    <property type="match status" value="1"/>
</dbReference>
<gene>
    <name evidence="4" type="ORF">X975_15664</name>
</gene>
<dbReference type="OrthoDB" id="6369184at2759"/>
<dbReference type="SMART" id="SM00042">
    <property type="entry name" value="CUB"/>
    <property type="match status" value="1"/>
</dbReference>
<name>A0A087UJU6_STEMI</name>
<feature type="non-terminal residue" evidence="4">
    <location>
        <position position="134"/>
    </location>
</feature>
<dbReference type="AlphaFoldDB" id="A0A087UJU6"/>
<dbReference type="PROSITE" id="PS01180">
    <property type="entry name" value="CUB"/>
    <property type="match status" value="1"/>
</dbReference>
<feature type="domain" description="CUB" evidence="3">
    <location>
        <begin position="1"/>
        <end position="98"/>
    </location>
</feature>
<evidence type="ECO:0000313" key="4">
    <source>
        <dbReference type="EMBL" id="KFM77635.1"/>
    </source>
</evidence>
<dbReference type="OMA" id="TIHKSHP"/>
<keyword evidence="5" id="KW-1185">Reference proteome</keyword>
<dbReference type="PANTHER" id="PTHR24255">
    <property type="entry name" value="COMPLEMENT COMPONENT 1, S SUBCOMPONENT-RELATED"/>
    <property type="match status" value="1"/>
</dbReference>
<dbReference type="Pfam" id="PF00431">
    <property type="entry name" value="CUB"/>
    <property type="match status" value="1"/>
</dbReference>
<dbReference type="STRING" id="407821.A0A087UJU6"/>
<dbReference type="GO" id="GO:0004252">
    <property type="term" value="F:serine-type endopeptidase activity"/>
    <property type="evidence" value="ECO:0007669"/>
    <property type="project" value="TreeGrafter"/>
</dbReference>
<dbReference type="CDD" id="cd00041">
    <property type="entry name" value="CUB"/>
    <property type="match status" value="1"/>
</dbReference>
<evidence type="ECO:0000256" key="1">
    <source>
        <dbReference type="ARBA" id="ARBA00023157"/>
    </source>
</evidence>
<dbReference type="PANTHER" id="PTHR24255:SF31">
    <property type="entry name" value="CUBILIN-LIKE PROTEIN"/>
    <property type="match status" value="1"/>
</dbReference>
<sequence length="134" mass="15013">MSSPNYPLPYDNGRTCTYTIHKSHPSVCRLLMKVKSFDVEEDPHCQSDFLLVNNDRLCGVMSEGQILDISFLNATMTMEFQSDHVTTRDGFQFNVHQEMCDMTSDAPEFTTDAKTSVTETTVDANVSATTIISD</sequence>
<dbReference type="GO" id="GO:0005615">
    <property type="term" value="C:extracellular space"/>
    <property type="evidence" value="ECO:0007669"/>
    <property type="project" value="TreeGrafter"/>
</dbReference>
<reference evidence="4 5" key="1">
    <citation type="submission" date="2013-11" db="EMBL/GenBank/DDBJ databases">
        <title>Genome sequencing of Stegodyphus mimosarum.</title>
        <authorList>
            <person name="Bechsgaard J."/>
        </authorList>
    </citation>
    <scope>NUCLEOTIDE SEQUENCE [LARGE SCALE GENOMIC DNA]</scope>
</reference>
<dbReference type="EMBL" id="KK120149">
    <property type="protein sequence ID" value="KFM77635.1"/>
    <property type="molecule type" value="Genomic_DNA"/>
</dbReference>
<evidence type="ECO:0000313" key="5">
    <source>
        <dbReference type="Proteomes" id="UP000054359"/>
    </source>
</evidence>
<dbReference type="SUPFAM" id="SSF49854">
    <property type="entry name" value="Spermadhesin, CUB domain"/>
    <property type="match status" value="1"/>
</dbReference>
<keyword evidence="1" id="KW-1015">Disulfide bond</keyword>
<protein>
    <recommendedName>
        <fullName evidence="3">CUB domain-containing protein</fullName>
    </recommendedName>
</protein>
<dbReference type="InterPro" id="IPR035914">
    <property type="entry name" value="Sperma_CUB_dom_sf"/>
</dbReference>
<dbReference type="InterPro" id="IPR000859">
    <property type="entry name" value="CUB_dom"/>
</dbReference>
<proteinExistence type="predicted"/>
<dbReference type="Proteomes" id="UP000054359">
    <property type="component" value="Unassembled WGS sequence"/>
</dbReference>
<accession>A0A087UJU6</accession>
<comment type="caution">
    <text evidence="2">Lacks conserved residue(s) required for the propagation of feature annotation.</text>
</comment>
<organism evidence="4 5">
    <name type="scientific">Stegodyphus mimosarum</name>
    <name type="common">African social velvet spider</name>
    <dbReference type="NCBI Taxonomy" id="407821"/>
    <lineage>
        <taxon>Eukaryota</taxon>
        <taxon>Metazoa</taxon>
        <taxon>Ecdysozoa</taxon>
        <taxon>Arthropoda</taxon>
        <taxon>Chelicerata</taxon>
        <taxon>Arachnida</taxon>
        <taxon>Araneae</taxon>
        <taxon>Araneomorphae</taxon>
        <taxon>Entelegynae</taxon>
        <taxon>Eresoidea</taxon>
        <taxon>Eresidae</taxon>
        <taxon>Stegodyphus</taxon>
    </lineage>
</organism>